<evidence type="ECO:0000313" key="2">
    <source>
        <dbReference type="Proteomes" id="UP000694563"/>
    </source>
</evidence>
<reference evidence="1" key="3">
    <citation type="submission" date="2025-09" db="UniProtKB">
        <authorList>
            <consortium name="Ensembl"/>
        </authorList>
    </citation>
    <scope>IDENTIFICATION</scope>
</reference>
<evidence type="ECO:0000313" key="1">
    <source>
        <dbReference type="Ensembl" id="ENSCUSP00005010346.1"/>
    </source>
</evidence>
<dbReference type="Ensembl" id="ENSCUST00005010785.1">
    <property type="protein sequence ID" value="ENSCUSP00005010346.1"/>
    <property type="gene ID" value="ENSCUSG00005006617.1"/>
</dbReference>
<protein>
    <submittedName>
        <fullName evidence="1">Uncharacterized protein</fullName>
    </submittedName>
</protein>
<dbReference type="AlphaFoldDB" id="A0A8C3U7D4"/>
<reference evidence="1" key="1">
    <citation type="submission" date="2020-10" db="EMBL/GenBank/DDBJ databases">
        <title>Catharus ustulatus (Swainson's thrush) genome, bCatUst1, primary haplotype v2.</title>
        <authorList>
            <person name="Delmore K."/>
            <person name="Vafadar M."/>
            <person name="Formenti G."/>
            <person name="Chow W."/>
            <person name="Pelan S."/>
            <person name="Howe K."/>
            <person name="Rhie A."/>
            <person name="Mountcastle J."/>
            <person name="Haase B."/>
            <person name="Fedrigo O."/>
            <person name="Jarvis E.D."/>
        </authorList>
    </citation>
    <scope>NUCLEOTIDE SEQUENCE [LARGE SCALE GENOMIC DNA]</scope>
</reference>
<accession>A0A8C3U7D4</accession>
<sequence length="231" mass="25249">MQLGWVLPPSMPCTDPPHQEDHGRAKLWNGLNPISFQILKGRTLTQKQLSHEPRAPKTFQKGMLPNLNLIKAASTWNIQTPQPSVGVPVLCVCWEHFFHDPAVLVGIRESLRLDHAMDGLPELGKRMLGCQGTFNNAWLVQHSQQTPRGELFPGQSSSCFIDSFPGSSSSLFASRGRDCGSGALLPQAALPGVCSKALSVSALDKAIKFQQDLFCRYNIPASKPITHRGAS</sequence>
<proteinExistence type="predicted"/>
<name>A0A8C3U7D4_CATUS</name>
<keyword evidence="2" id="KW-1185">Reference proteome</keyword>
<reference evidence="1" key="2">
    <citation type="submission" date="2025-08" db="UniProtKB">
        <authorList>
            <consortium name="Ensembl"/>
        </authorList>
    </citation>
    <scope>IDENTIFICATION</scope>
</reference>
<dbReference type="Proteomes" id="UP000694563">
    <property type="component" value="Chromosome 7"/>
</dbReference>
<organism evidence="1 2">
    <name type="scientific">Catharus ustulatus</name>
    <name type="common">Russet-backed thrush</name>
    <name type="synonym">Hylocichla ustulatus</name>
    <dbReference type="NCBI Taxonomy" id="91951"/>
    <lineage>
        <taxon>Eukaryota</taxon>
        <taxon>Metazoa</taxon>
        <taxon>Chordata</taxon>
        <taxon>Craniata</taxon>
        <taxon>Vertebrata</taxon>
        <taxon>Euteleostomi</taxon>
        <taxon>Archelosauria</taxon>
        <taxon>Archosauria</taxon>
        <taxon>Dinosauria</taxon>
        <taxon>Saurischia</taxon>
        <taxon>Theropoda</taxon>
        <taxon>Coelurosauria</taxon>
        <taxon>Aves</taxon>
        <taxon>Neognathae</taxon>
        <taxon>Neoaves</taxon>
        <taxon>Telluraves</taxon>
        <taxon>Australaves</taxon>
        <taxon>Passeriformes</taxon>
        <taxon>Turdidae</taxon>
        <taxon>Catharus</taxon>
    </lineage>
</organism>